<evidence type="ECO:0000256" key="2">
    <source>
        <dbReference type="ARBA" id="ARBA00022692"/>
    </source>
</evidence>
<accession>A0A833L1V8</accession>
<evidence type="ECO:0000256" key="3">
    <source>
        <dbReference type="ARBA" id="ARBA00022989"/>
    </source>
</evidence>
<dbReference type="AlphaFoldDB" id="A0A833L1V8"/>
<evidence type="ECO:0000256" key="1">
    <source>
        <dbReference type="ARBA" id="ARBA00004141"/>
    </source>
</evidence>
<comment type="subcellular location">
    <subcellularLocation>
        <location evidence="1">Membrane</location>
        <topology evidence="1">Multi-pass membrane protein</topology>
    </subcellularLocation>
</comment>
<protein>
    <recommendedName>
        <fullName evidence="8">CvpA family protein</fullName>
    </recommendedName>
</protein>
<keyword evidence="3 5" id="KW-1133">Transmembrane helix</keyword>
<feature type="transmembrane region" description="Helical" evidence="5">
    <location>
        <begin position="101"/>
        <end position="125"/>
    </location>
</feature>
<name>A0A833L1V8_UNCSA</name>
<comment type="caution">
    <text evidence="6">The sequence shown here is derived from an EMBL/GenBank/DDBJ whole genome shotgun (WGS) entry which is preliminary data.</text>
</comment>
<feature type="transmembrane region" description="Helical" evidence="5">
    <location>
        <begin position="62"/>
        <end position="86"/>
    </location>
</feature>
<keyword evidence="2 5" id="KW-0812">Transmembrane</keyword>
<proteinExistence type="predicted"/>
<feature type="transmembrane region" description="Helical" evidence="5">
    <location>
        <begin position="12"/>
        <end position="41"/>
    </location>
</feature>
<dbReference type="Proteomes" id="UP000488506">
    <property type="component" value="Unassembled WGS sequence"/>
</dbReference>
<gene>
    <name evidence="6" type="ORF">FD145_406</name>
</gene>
<evidence type="ECO:0000256" key="5">
    <source>
        <dbReference type="SAM" id="Phobius"/>
    </source>
</evidence>
<evidence type="ECO:0008006" key="8">
    <source>
        <dbReference type="Google" id="ProtNLM"/>
    </source>
</evidence>
<dbReference type="InterPro" id="IPR003825">
    <property type="entry name" value="Colicin-V_CvpA"/>
</dbReference>
<evidence type="ECO:0000313" key="7">
    <source>
        <dbReference type="Proteomes" id="UP000488506"/>
    </source>
</evidence>
<dbReference type="GO" id="GO:0009403">
    <property type="term" value="P:toxin biosynthetic process"/>
    <property type="evidence" value="ECO:0007669"/>
    <property type="project" value="InterPro"/>
</dbReference>
<reference evidence="6 7" key="1">
    <citation type="submission" date="2019-12" db="EMBL/GenBank/DDBJ databases">
        <authorList>
            <person name="Wolfe R."/>
            <person name="Danczak R."/>
            <person name="Wilkins M."/>
        </authorList>
    </citation>
    <scope>NUCLEOTIDE SEQUENCE [LARGE SCALE GENOMIC DNA]</scope>
    <source>
        <strain evidence="6">X2_MaxBin.013</strain>
    </source>
</reference>
<evidence type="ECO:0000313" key="6">
    <source>
        <dbReference type="EMBL" id="KAF0134838.1"/>
    </source>
</evidence>
<dbReference type="EMBL" id="WPAF01000004">
    <property type="protein sequence ID" value="KAF0134838.1"/>
    <property type="molecule type" value="Genomic_DNA"/>
</dbReference>
<sequence length="193" mass="21260">MNSLDMYIGAAMLVLFAYGIQSGIIRSLISVFGVYLAVYLSQNLTDGIIKMASILSAEESKIGHIVVLIVTFIVLCIIVEFFLYMLKNVINISILGSIDKILGGIIGASKALVIAGFIIEAVMLLPPSKDQLNTLNHSFLKDWADKAFKNTYPLTISAVPKIRDFFTERVEVRINSINFVSAEAEKIKKAILE</sequence>
<dbReference type="GO" id="GO:0016020">
    <property type="term" value="C:membrane"/>
    <property type="evidence" value="ECO:0007669"/>
    <property type="project" value="UniProtKB-SubCell"/>
</dbReference>
<keyword evidence="4 5" id="KW-0472">Membrane</keyword>
<evidence type="ECO:0000256" key="4">
    <source>
        <dbReference type="ARBA" id="ARBA00023136"/>
    </source>
</evidence>
<organism evidence="6 7">
    <name type="scientific">Candidatus Saganbacteria bacterium</name>
    <dbReference type="NCBI Taxonomy" id="2575572"/>
    <lineage>
        <taxon>Bacteria</taxon>
        <taxon>Bacillati</taxon>
        <taxon>Saganbacteria</taxon>
    </lineage>
</organism>
<dbReference type="Pfam" id="PF02674">
    <property type="entry name" value="Colicin_V"/>
    <property type="match status" value="1"/>
</dbReference>